<sequence length="108" mass="12394">MSDSDDSTMLQEEVPEVECHEPSNTQKVAYLLVKFKEGKRKCNEYRYACVVLGEADDENEIKIMGLRCMNETKIEFLLKEEDISFIPFEDILTVLPNPTKTFSGIRAP</sequence>
<organism evidence="2 3">
    <name type="scientific">Araneus ventricosus</name>
    <name type="common">Orbweaver spider</name>
    <name type="synonym">Epeira ventricosa</name>
    <dbReference type="NCBI Taxonomy" id="182803"/>
    <lineage>
        <taxon>Eukaryota</taxon>
        <taxon>Metazoa</taxon>
        <taxon>Ecdysozoa</taxon>
        <taxon>Arthropoda</taxon>
        <taxon>Chelicerata</taxon>
        <taxon>Arachnida</taxon>
        <taxon>Araneae</taxon>
        <taxon>Araneomorphae</taxon>
        <taxon>Entelegynae</taxon>
        <taxon>Araneoidea</taxon>
        <taxon>Araneidae</taxon>
        <taxon>Araneus</taxon>
    </lineage>
</organism>
<dbReference type="Proteomes" id="UP000499080">
    <property type="component" value="Unassembled WGS sequence"/>
</dbReference>
<feature type="region of interest" description="Disordered" evidence="1">
    <location>
        <begin position="1"/>
        <end position="20"/>
    </location>
</feature>
<reference evidence="2 3" key="1">
    <citation type="journal article" date="2019" name="Sci. Rep.">
        <title>Orb-weaving spider Araneus ventricosus genome elucidates the spidroin gene catalogue.</title>
        <authorList>
            <person name="Kono N."/>
            <person name="Nakamura H."/>
            <person name="Ohtoshi R."/>
            <person name="Moran D.A.P."/>
            <person name="Shinohara A."/>
            <person name="Yoshida Y."/>
            <person name="Fujiwara M."/>
            <person name="Mori M."/>
            <person name="Tomita M."/>
            <person name="Arakawa K."/>
        </authorList>
    </citation>
    <scope>NUCLEOTIDE SEQUENCE [LARGE SCALE GENOMIC DNA]</scope>
</reference>
<name>A0A4Y2RPL1_ARAVE</name>
<dbReference type="AlphaFoldDB" id="A0A4Y2RPL1"/>
<protein>
    <submittedName>
        <fullName evidence="2">Uncharacterized protein</fullName>
    </submittedName>
</protein>
<dbReference type="OrthoDB" id="6375801at2759"/>
<gene>
    <name evidence="2" type="ORF">AVEN_68140_1</name>
</gene>
<evidence type="ECO:0000256" key="1">
    <source>
        <dbReference type="SAM" id="MobiDB-lite"/>
    </source>
</evidence>
<keyword evidence="3" id="KW-1185">Reference proteome</keyword>
<comment type="caution">
    <text evidence="2">The sequence shown here is derived from an EMBL/GenBank/DDBJ whole genome shotgun (WGS) entry which is preliminary data.</text>
</comment>
<proteinExistence type="predicted"/>
<accession>A0A4Y2RPL1</accession>
<evidence type="ECO:0000313" key="3">
    <source>
        <dbReference type="Proteomes" id="UP000499080"/>
    </source>
</evidence>
<dbReference type="EMBL" id="BGPR01017934">
    <property type="protein sequence ID" value="GBN77737.1"/>
    <property type="molecule type" value="Genomic_DNA"/>
</dbReference>
<evidence type="ECO:0000313" key="2">
    <source>
        <dbReference type="EMBL" id="GBN77737.1"/>
    </source>
</evidence>